<keyword evidence="2" id="KW-0812">Transmembrane</keyword>
<gene>
    <name evidence="3" type="ORF">EBN03_04770</name>
</gene>
<keyword evidence="2" id="KW-1133">Transmembrane helix</keyword>
<proteinExistence type="predicted"/>
<dbReference type="EMBL" id="RFFH01000001">
    <property type="protein sequence ID" value="RMI35557.1"/>
    <property type="molecule type" value="Genomic_DNA"/>
</dbReference>
<evidence type="ECO:0000313" key="4">
    <source>
        <dbReference type="Proteomes" id="UP000279275"/>
    </source>
</evidence>
<accession>A0A3M2LDD9</accession>
<name>A0A3M2LDD9_9NOCA</name>
<dbReference type="Proteomes" id="UP000279275">
    <property type="component" value="Unassembled WGS sequence"/>
</dbReference>
<organism evidence="3 4">
    <name type="scientific">Nocardia stercoris</name>
    <dbReference type="NCBI Taxonomy" id="2483361"/>
    <lineage>
        <taxon>Bacteria</taxon>
        <taxon>Bacillati</taxon>
        <taxon>Actinomycetota</taxon>
        <taxon>Actinomycetes</taxon>
        <taxon>Mycobacteriales</taxon>
        <taxon>Nocardiaceae</taxon>
        <taxon>Nocardia</taxon>
    </lineage>
</organism>
<feature type="transmembrane region" description="Helical" evidence="2">
    <location>
        <begin position="73"/>
        <end position="93"/>
    </location>
</feature>
<protein>
    <submittedName>
        <fullName evidence="3">Uncharacterized protein</fullName>
    </submittedName>
</protein>
<feature type="region of interest" description="Disordered" evidence="1">
    <location>
        <begin position="1"/>
        <end position="21"/>
    </location>
</feature>
<dbReference type="AlphaFoldDB" id="A0A3M2LDD9"/>
<feature type="transmembrane region" description="Helical" evidence="2">
    <location>
        <begin position="105"/>
        <end position="129"/>
    </location>
</feature>
<feature type="transmembrane region" description="Helical" evidence="2">
    <location>
        <begin position="28"/>
        <end position="53"/>
    </location>
</feature>
<evidence type="ECO:0000256" key="1">
    <source>
        <dbReference type="SAM" id="MobiDB-lite"/>
    </source>
</evidence>
<evidence type="ECO:0000256" key="2">
    <source>
        <dbReference type="SAM" id="Phobius"/>
    </source>
</evidence>
<evidence type="ECO:0000313" key="3">
    <source>
        <dbReference type="EMBL" id="RMI35557.1"/>
    </source>
</evidence>
<reference evidence="3 4" key="1">
    <citation type="submission" date="2018-10" db="EMBL/GenBank/DDBJ databases">
        <title>Isolation from cow dung.</title>
        <authorList>
            <person name="Ling L."/>
        </authorList>
    </citation>
    <scope>NUCLEOTIDE SEQUENCE [LARGE SCALE GENOMIC DNA]</scope>
    <source>
        <strain evidence="3 4">NEAU-LL90</strain>
    </source>
</reference>
<keyword evidence="2" id="KW-0472">Membrane</keyword>
<sequence length="133" mass="12901">MAYGAPGQYPGGGANPDGAPRKPSTTDVVVAAVLLVVAWAGTLGAGVAGLFVFAFADYCPPETCSTDRAFGRLLVAAGVVGVLLVGGTAGVVVQGVRRRRAWPIAAIVLAGCVVGCVAGLVGAASALGFGSAS</sequence>
<comment type="caution">
    <text evidence="3">The sequence shown here is derived from an EMBL/GenBank/DDBJ whole genome shotgun (WGS) entry which is preliminary data.</text>
</comment>
<keyword evidence="4" id="KW-1185">Reference proteome</keyword>
<dbReference type="RefSeq" id="WP_122186534.1">
    <property type="nucleotide sequence ID" value="NZ_RFFH01000001.1"/>
</dbReference>